<dbReference type="InterPro" id="IPR011250">
    <property type="entry name" value="OMP/PagP_B-barrel"/>
</dbReference>
<evidence type="ECO:0000313" key="4">
    <source>
        <dbReference type="EMBL" id="REF87804.1"/>
    </source>
</evidence>
<dbReference type="AlphaFoldDB" id="A0A3D9YYH1"/>
<dbReference type="SUPFAM" id="SSF56925">
    <property type="entry name" value="OMPA-like"/>
    <property type="match status" value="1"/>
</dbReference>
<feature type="chain" id="PRO_5017816878" evidence="2">
    <location>
        <begin position="24"/>
        <end position="270"/>
    </location>
</feature>
<dbReference type="Proteomes" id="UP000256900">
    <property type="component" value="Unassembled WGS sequence"/>
</dbReference>
<dbReference type="InterPro" id="IPR006315">
    <property type="entry name" value="OM_autotransptr_brl_dom"/>
</dbReference>
<name>A0A3D9YYH1_9HYPH</name>
<gene>
    <name evidence="4" type="ORF">DES32_1434</name>
</gene>
<reference evidence="4 5" key="1">
    <citation type="submission" date="2018-08" db="EMBL/GenBank/DDBJ databases">
        <title>Genomic Encyclopedia of Type Strains, Phase IV (KMG-IV): sequencing the most valuable type-strain genomes for metagenomic binning, comparative biology and taxonomic classification.</title>
        <authorList>
            <person name="Goeker M."/>
        </authorList>
    </citation>
    <scope>NUCLEOTIDE SEQUENCE [LARGE SCALE GENOMIC DNA]</scope>
    <source>
        <strain evidence="4 5">BW863</strain>
    </source>
</reference>
<protein>
    <submittedName>
        <fullName evidence="4">Outer membrane autotransporter protein</fullName>
    </submittedName>
</protein>
<dbReference type="Pfam" id="PF13505">
    <property type="entry name" value="OMP_b-brl"/>
    <property type="match status" value="1"/>
</dbReference>
<sequence length="270" mass="28688">MASIKTFLIASAVAIGAFNVAHAADLDLPPPPQVEAPPPPVVSGWYLRGDVGVGFDQLSNFYSTDAPIVPGYSFEGAGLGRQVDIGGGVGYQVNNWVRFDVTGEYRTATKYWATENYAGTTPDCATCYDDYSGRVSTFDVLANGYIDLGTWYNFTPFIGAGVGAAFNQFSGLTDVGVQTGGYGVAPTSNSVALAWAIHAGVDYSFTPNWKLEVAYRYFNGGKVTSDGIVCTAGCTHEVQSFNIASQDVLVGLRYVFTDVPAVAPPLVTKY</sequence>
<evidence type="ECO:0000256" key="1">
    <source>
        <dbReference type="ARBA" id="ARBA00022729"/>
    </source>
</evidence>
<dbReference type="InterPro" id="IPR027385">
    <property type="entry name" value="Beta-barrel_OMP"/>
</dbReference>
<dbReference type="OrthoDB" id="5643626at2"/>
<keyword evidence="1 2" id="KW-0732">Signal</keyword>
<evidence type="ECO:0000259" key="3">
    <source>
        <dbReference type="Pfam" id="PF13505"/>
    </source>
</evidence>
<dbReference type="RefSeq" id="WP_115835963.1">
    <property type="nucleotide sequence ID" value="NZ_CP025086.1"/>
</dbReference>
<feature type="signal peptide" evidence="2">
    <location>
        <begin position="1"/>
        <end position="23"/>
    </location>
</feature>
<dbReference type="Gene3D" id="2.40.160.20">
    <property type="match status" value="1"/>
</dbReference>
<comment type="caution">
    <text evidence="4">The sequence shown here is derived from an EMBL/GenBank/DDBJ whole genome shotgun (WGS) entry which is preliminary data.</text>
</comment>
<organism evidence="4 5">
    <name type="scientific">Methylovirgula ligni</name>
    <dbReference type="NCBI Taxonomy" id="569860"/>
    <lineage>
        <taxon>Bacteria</taxon>
        <taxon>Pseudomonadati</taxon>
        <taxon>Pseudomonadota</taxon>
        <taxon>Alphaproteobacteria</taxon>
        <taxon>Hyphomicrobiales</taxon>
        <taxon>Beijerinckiaceae</taxon>
        <taxon>Methylovirgula</taxon>
    </lineage>
</organism>
<feature type="domain" description="Outer membrane protein beta-barrel" evidence="3">
    <location>
        <begin position="12"/>
        <end position="226"/>
    </location>
</feature>
<accession>A0A3D9YYH1</accession>
<evidence type="ECO:0000256" key="2">
    <source>
        <dbReference type="SAM" id="SignalP"/>
    </source>
</evidence>
<dbReference type="GO" id="GO:0019867">
    <property type="term" value="C:outer membrane"/>
    <property type="evidence" value="ECO:0007669"/>
    <property type="project" value="InterPro"/>
</dbReference>
<dbReference type="EMBL" id="QUMO01000002">
    <property type="protein sequence ID" value="REF87804.1"/>
    <property type="molecule type" value="Genomic_DNA"/>
</dbReference>
<evidence type="ECO:0000313" key="5">
    <source>
        <dbReference type="Proteomes" id="UP000256900"/>
    </source>
</evidence>
<dbReference type="NCBIfam" id="TIGR01414">
    <property type="entry name" value="autotrans_barl"/>
    <property type="match status" value="1"/>
</dbReference>
<keyword evidence="5" id="KW-1185">Reference proteome</keyword>
<proteinExistence type="predicted"/>